<evidence type="ECO:0000313" key="10">
    <source>
        <dbReference type="Proteomes" id="UP000199065"/>
    </source>
</evidence>
<accession>A0A1I2QCM6</accession>
<dbReference type="Pfam" id="PF12823">
    <property type="entry name" value="DUF3817"/>
    <property type="match status" value="1"/>
</dbReference>
<feature type="transmembrane region" description="Helical" evidence="7">
    <location>
        <begin position="105"/>
        <end position="127"/>
    </location>
</feature>
<dbReference type="PANTHER" id="PTHR40077">
    <property type="entry name" value="MEMBRANE PROTEIN-RELATED"/>
    <property type="match status" value="1"/>
</dbReference>
<evidence type="ECO:0000256" key="5">
    <source>
        <dbReference type="ARBA" id="ARBA00023136"/>
    </source>
</evidence>
<evidence type="ECO:0000256" key="7">
    <source>
        <dbReference type="SAM" id="Phobius"/>
    </source>
</evidence>
<evidence type="ECO:0000259" key="8">
    <source>
        <dbReference type="Pfam" id="PF12823"/>
    </source>
</evidence>
<feature type="compositionally biased region" description="Polar residues" evidence="6">
    <location>
        <begin position="1"/>
        <end position="22"/>
    </location>
</feature>
<organism evidence="9 10">
    <name type="scientific">Corynebacterium spheniscorum</name>
    <dbReference type="NCBI Taxonomy" id="185761"/>
    <lineage>
        <taxon>Bacteria</taxon>
        <taxon>Bacillati</taxon>
        <taxon>Actinomycetota</taxon>
        <taxon>Actinomycetes</taxon>
        <taxon>Mycobacteriales</taxon>
        <taxon>Corynebacteriaceae</taxon>
        <taxon>Corynebacterium</taxon>
    </lineage>
</organism>
<dbReference type="Proteomes" id="UP000199065">
    <property type="component" value="Unassembled WGS sequence"/>
</dbReference>
<evidence type="ECO:0000256" key="2">
    <source>
        <dbReference type="ARBA" id="ARBA00022475"/>
    </source>
</evidence>
<proteinExistence type="predicted"/>
<dbReference type="AlphaFoldDB" id="A0A1I2QCM6"/>
<dbReference type="STRING" id="185761.SAMN05660282_00377"/>
<feature type="transmembrane region" description="Helical" evidence="7">
    <location>
        <begin position="72"/>
        <end position="93"/>
    </location>
</feature>
<evidence type="ECO:0000256" key="6">
    <source>
        <dbReference type="SAM" id="MobiDB-lite"/>
    </source>
</evidence>
<gene>
    <name evidence="9" type="ORF">SAMN05660282_00377</name>
</gene>
<feature type="transmembrane region" description="Helical" evidence="7">
    <location>
        <begin position="39"/>
        <end position="60"/>
    </location>
</feature>
<keyword evidence="5 7" id="KW-0472">Membrane</keyword>
<keyword evidence="2" id="KW-1003">Cell membrane</keyword>
<dbReference type="EMBL" id="FOPJ01000002">
    <property type="protein sequence ID" value="SFG25700.1"/>
    <property type="molecule type" value="Genomic_DNA"/>
</dbReference>
<evidence type="ECO:0000256" key="4">
    <source>
        <dbReference type="ARBA" id="ARBA00022989"/>
    </source>
</evidence>
<dbReference type="InterPro" id="IPR023845">
    <property type="entry name" value="DUF3817_TM"/>
</dbReference>
<feature type="region of interest" description="Disordered" evidence="6">
    <location>
        <begin position="1"/>
        <end position="31"/>
    </location>
</feature>
<evidence type="ECO:0000256" key="1">
    <source>
        <dbReference type="ARBA" id="ARBA00004651"/>
    </source>
</evidence>
<sequence length="139" mass="15762">MINVSTTPENTPTHKATPQASVAATPRAPHPERQHRVAIALKIFSATAWITGVMLLLLCMRMIMQYILKLDLPSWATIVAIVHGWAYMAYLVASVNLGIKARWQPITWFTTVIAGVVPFLSFFVEAWRRREVKERFQLS</sequence>
<keyword evidence="10" id="KW-1185">Reference proteome</keyword>
<evidence type="ECO:0000313" key="9">
    <source>
        <dbReference type="EMBL" id="SFG25700.1"/>
    </source>
</evidence>
<feature type="domain" description="DUF3817" evidence="8">
    <location>
        <begin position="41"/>
        <end position="130"/>
    </location>
</feature>
<protein>
    <submittedName>
        <fullName evidence="9">Integral membrane protein</fullName>
    </submittedName>
</protein>
<keyword evidence="4 7" id="KW-1133">Transmembrane helix</keyword>
<evidence type="ECO:0000256" key="3">
    <source>
        <dbReference type="ARBA" id="ARBA00022692"/>
    </source>
</evidence>
<reference evidence="9 10" key="1">
    <citation type="submission" date="2016-10" db="EMBL/GenBank/DDBJ databases">
        <authorList>
            <person name="de Groot N.N."/>
        </authorList>
    </citation>
    <scope>NUCLEOTIDE SEQUENCE [LARGE SCALE GENOMIC DNA]</scope>
    <source>
        <strain>J11</strain>
        <strain evidence="10">PG 39</strain>
    </source>
</reference>
<dbReference type="NCBIfam" id="TIGR03954">
    <property type="entry name" value="integ_memb_HG"/>
    <property type="match status" value="1"/>
</dbReference>
<keyword evidence="3 7" id="KW-0812">Transmembrane</keyword>
<dbReference type="PANTHER" id="PTHR40077:SF2">
    <property type="entry name" value="MEMBRANE PROTEIN"/>
    <property type="match status" value="1"/>
</dbReference>
<name>A0A1I2QCM6_9CORY</name>
<comment type="subcellular location">
    <subcellularLocation>
        <location evidence="1">Cell membrane</location>
        <topology evidence="1">Multi-pass membrane protein</topology>
    </subcellularLocation>
</comment>
<dbReference type="GO" id="GO:0005886">
    <property type="term" value="C:plasma membrane"/>
    <property type="evidence" value="ECO:0007669"/>
    <property type="project" value="UniProtKB-SubCell"/>
</dbReference>